<dbReference type="GO" id="GO:0005829">
    <property type="term" value="C:cytosol"/>
    <property type="evidence" value="ECO:0007669"/>
    <property type="project" value="TreeGrafter"/>
</dbReference>
<dbReference type="InterPro" id="IPR041166">
    <property type="entry name" value="Rubredoxin_2"/>
</dbReference>
<comment type="function">
    <text evidence="13">DNA-dependent ATPase involved in processing of recombination intermediates, plays a role in repairing DNA breaks. Stimulates the branch migration of RecA-mediated strand transfer reactions, allowing the 3' invading strand to extend heteroduplex DNA faster. Binds ssDNA in the presence of ADP but not other nucleotides, has ATPase activity that is stimulated by ssDNA and various branched DNA structures, but inhibited by SSB. Does not have RecA's homology-searching function.</text>
</comment>
<dbReference type="GO" id="GO:0016787">
    <property type="term" value="F:hydrolase activity"/>
    <property type="evidence" value="ECO:0007669"/>
    <property type="project" value="UniProtKB-KW"/>
</dbReference>
<evidence type="ECO:0000256" key="12">
    <source>
        <dbReference type="NCBIfam" id="TIGR00416"/>
    </source>
</evidence>
<accession>A0AAJ2PEW6</accession>
<dbReference type="GO" id="GO:0008270">
    <property type="term" value="F:zinc ion binding"/>
    <property type="evidence" value="ECO:0007669"/>
    <property type="project" value="UniProtKB-KW"/>
</dbReference>
<dbReference type="FunFam" id="3.40.50.300:FF:000050">
    <property type="entry name" value="DNA repair protein RadA"/>
    <property type="match status" value="1"/>
</dbReference>
<evidence type="ECO:0000256" key="11">
    <source>
        <dbReference type="HAMAP-Rule" id="MF_01498"/>
    </source>
</evidence>
<dbReference type="CDD" id="cd01121">
    <property type="entry name" value="RadA_SMS_N"/>
    <property type="match status" value="1"/>
</dbReference>
<dbReference type="EMBL" id="JAUTFL010000004">
    <property type="protein sequence ID" value="MDW8645082.1"/>
    <property type="molecule type" value="Genomic_DNA"/>
</dbReference>
<evidence type="ECO:0000256" key="9">
    <source>
        <dbReference type="ARBA" id="ARBA00023125"/>
    </source>
</evidence>
<evidence type="ECO:0000256" key="2">
    <source>
        <dbReference type="ARBA" id="ARBA00022741"/>
    </source>
</evidence>
<dbReference type="Proteomes" id="UP001276229">
    <property type="component" value="Unassembled WGS sequence"/>
</dbReference>
<dbReference type="Pfam" id="PF13541">
    <property type="entry name" value="ChlI"/>
    <property type="match status" value="1"/>
</dbReference>
<keyword evidence="7 11" id="KW-0067">ATP-binding</keyword>
<comment type="caution">
    <text evidence="15">The sequence shown here is derived from an EMBL/GenBank/DDBJ whole genome shotgun (WGS) entry which is preliminary data.</text>
</comment>
<keyword evidence="6" id="KW-0862">Zinc</keyword>
<evidence type="ECO:0000256" key="5">
    <source>
        <dbReference type="ARBA" id="ARBA00022801"/>
    </source>
</evidence>
<feature type="region of interest" description="Lon-protease-like" evidence="11">
    <location>
        <begin position="352"/>
        <end position="455"/>
    </location>
</feature>
<comment type="similarity">
    <text evidence="11 13">Belongs to the RecA family. RadA subfamily.</text>
</comment>
<organism evidence="15 16">
    <name type="scientific">Streptococcus suis</name>
    <dbReference type="NCBI Taxonomy" id="1307"/>
    <lineage>
        <taxon>Bacteria</taxon>
        <taxon>Bacillati</taxon>
        <taxon>Bacillota</taxon>
        <taxon>Bacilli</taxon>
        <taxon>Lactobacillales</taxon>
        <taxon>Streptococcaceae</taxon>
        <taxon>Streptococcus</taxon>
    </lineage>
</organism>
<dbReference type="RefSeq" id="WP_061366867.1">
    <property type="nucleotide sequence ID" value="NZ_CEDN01000009.1"/>
</dbReference>
<evidence type="ECO:0000313" key="16">
    <source>
        <dbReference type="Proteomes" id="UP001276229"/>
    </source>
</evidence>
<dbReference type="GO" id="GO:0003684">
    <property type="term" value="F:damaged DNA binding"/>
    <property type="evidence" value="ECO:0007669"/>
    <property type="project" value="InterPro"/>
</dbReference>
<dbReference type="SUPFAM" id="SSF52540">
    <property type="entry name" value="P-loop containing nucleoside triphosphate hydrolases"/>
    <property type="match status" value="1"/>
</dbReference>
<evidence type="ECO:0000256" key="1">
    <source>
        <dbReference type="ARBA" id="ARBA00022723"/>
    </source>
</evidence>
<proteinExistence type="inferred from homology"/>
<dbReference type="AlphaFoldDB" id="A0AAJ2PEW6"/>
<dbReference type="GO" id="GO:0005524">
    <property type="term" value="F:ATP binding"/>
    <property type="evidence" value="ECO:0007669"/>
    <property type="project" value="UniProtKB-UniRule"/>
</dbReference>
<keyword evidence="10 11" id="KW-0234">DNA repair</keyword>
<dbReference type="SUPFAM" id="SSF54211">
    <property type="entry name" value="Ribosomal protein S5 domain 2-like"/>
    <property type="match status" value="1"/>
</dbReference>
<dbReference type="SMART" id="SM00382">
    <property type="entry name" value="AAA"/>
    <property type="match status" value="1"/>
</dbReference>
<dbReference type="Gene3D" id="3.40.50.300">
    <property type="entry name" value="P-loop containing nucleotide triphosphate hydrolases"/>
    <property type="match status" value="1"/>
</dbReference>
<dbReference type="InterPro" id="IPR027417">
    <property type="entry name" value="P-loop_NTPase"/>
</dbReference>
<dbReference type="PROSITE" id="PS50162">
    <property type="entry name" value="RECA_2"/>
    <property type="match status" value="1"/>
</dbReference>
<evidence type="ECO:0000256" key="7">
    <source>
        <dbReference type="ARBA" id="ARBA00022840"/>
    </source>
</evidence>
<evidence type="ECO:0000256" key="3">
    <source>
        <dbReference type="ARBA" id="ARBA00022763"/>
    </source>
</evidence>
<keyword evidence="2 11" id="KW-0547">Nucleotide-binding</keyword>
<dbReference type="PANTHER" id="PTHR32472:SF10">
    <property type="entry name" value="DNA REPAIR PROTEIN RADA-LIKE PROTEIN"/>
    <property type="match status" value="1"/>
</dbReference>
<dbReference type="Pfam" id="PF13481">
    <property type="entry name" value="AAA_25"/>
    <property type="match status" value="1"/>
</dbReference>
<dbReference type="Pfam" id="PF18073">
    <property type="entry name" value="Zn_ribbon_LapB"/>
    <property type="match status" value="1"/>
</dbReference>
<comment type="function">
    <text evidence="11">Plays a role in repairing double-strand DNA breaks, probably involving stabilizing or processing branched DNA or blocked replication forks.</text>
</comment>
<dbReference type="InterPro" id="IPR003593">
    <property type="entry name" value="AAA+_ATPase"/>
</dbReference>
<dbReference type="Gene3D" id="3.30.230.10">
    <property type="match status" value="1"/>
</dbReference>
<dbReference type="HAMAP" id="MF_01498">
    <property type="entry name" value="RadA_bact"/>
    <property type="match status" value="1"/>
</dbReference>
<reference evidence="15" key="1">
    <citation type="submission" date="2023-07" db="EMBL/GenBank/DDBJ databases">
        <title>Characterization of virulence traits, antimicrobial resistance genes carried by mobile genetic elements and competence in Streptococcus suis strains isolated in France.</title>
        <authorList>
            <person name="Dechene-Tempier M."/>
            <person name="Marois-Crehan C."/>
            <person name="De Boisseson C."/>
            <person name="Lucas P."/>
            <person name="Bougeard S."/>
            <person name="Libante V."/>
            <person name="Payot S."/>
        </authorList>
    </citation>
    <scope>NUCLEOTIDE SEQUENCE</scope>
    <source>
        <strain evidence="15">1551</strain>
    </source>
</reference>
<name>A0AAJ2PEW6_STRSU</name>
<dbReference type="GO" id="GO:0140664">
    <property type="term" value="F:ATP-dependent DNA damage sensor activity"/>
    <property type="evidence" value="ECO:0007669"/>
    <property type="project" value="InterPro"/>
</dbReference>
<dbReference type="NCBIfam" id="TIGR00416">
    <property type="entry name" value="sms"/>
    <property type="match status" value="1"/>
</dbReference>
<dbReference type="PRINTS" id="PR01874">
    <property type="entry name" value="DNAREPAIRADA"/>
</dbReference>
<feature type="short sequence motif" description="RadA KNRFG motif" evidence="11">
    <location>
        <begin position="253"/>
        <end position="257"/>
    </location>
</feature>
<evidence type="ECO:0000256" key="6">
    <source>
        <dbReference type="ARBA" id="ARBA00022833"/>
    </source>
</evidence>
<evidence type="ECO:0000313" key="15">
    <source>
        <dbReference type="EMBL" id="MDW8645082.1"/>
    </source>
</evidence>
<evidence type="ECO:0000259" key="14">
    <source>
        <dbReference type="PROSITE" id="PS50162"/>
    </source>
</evidence>
<comment type="domain">
    <text evidence="11">The middle region has homology to RecA with ATPase motifs including the RadA KNRFG motif, while the C-terminus is homologous to Lon protease.</text>
</comment>
<evidence type="ECO:0000256" key="4">
    <source>
        <dbReference type="ARBA" id="ARBA00022771"/>
    </source>
</evidence>
<feature type="binding site" evidence="11">
    <location>
        <begin position="97"/>
        <end position="104"/>
    </location>
    <ligand>
        <name>ATP</name>
        <dbReference type="ChEBI" id="CHEBI:30616"/>
    </ligand>
</feature>
<dbReference type="GO" id="GO:0000725">
    <property type="term" value="P:recombinational repair"/>
    <property type="evidence" value="ECO:0007669"/>
    <property type="project" value="UniProtKB-UniRule"/>
</dbReference>
<keyword evidence="9 11" id="KW-0238">DNA-binding</keyword>
<gene>
    <name evidence="11 15" type="primary">radA</name>
    <name evidence="15" type="ORF">Q7V66_02815</name>
</gene>
<evidence type="ECO:0000256" key="10">
    <source>
        <dbReference type="ARBA" id="ARBA00023204"/>
    </source>
</evidence>
<evidence type="ECO:0000256" key="13">
    <source>
        <dbReference type="RuleBase" id="RU003555"/>
    </source>
</evidence>
<protein>
    <recommendedName>
        <fullName evidence="11 12">DNA repair protein RadA</fullName>
    </recommendedName>
</protein>
<keyword evidence="3 11" id="KW-0227">DNA damage</keyword>
<dbReference type="InterPro" id="IPR020568">
    <property type="entry name" value="Ribosomal_Su5_D2-typ_SF"/>
</dbReference>
<dbReference type="PANTHER" id="PTHR32472">
    <property type="entry name" value="DNA REPAIR PROTEIN RADA"/>
    <property type="match status" value="1"/>
</dbReference>
<sequence>MIIAKKKTTFVCQSCEYHSPKYLGRCPNCGSWSSFVEEVEVAEVKNERVSLTGEKTRPMKLNEVSSIQVARTKTNMEEFNRVLGGGVVPGSLVLIGGDPGIGKSTLLLQVSTQLSTIGTVLYVSGEESAQQIKLRAERLGDIDSEFYLYAETNMQSIRTEIEKIKPDFLIIDSIQTIMSPDISSVQGSVSQVREVTNELMQIAKTNNIATFIVGHMTKEGTLAGPRTLEHMVDTVLYFEGERQHTFRILRAVKNRFGSTNEIGIFEMQSQGLVEVLNPSEVFLEERLDGATGSAIVVTMEGTRPILAEVQALVTPTMFGNAKRTTTGLDFNRASLIMAVLEKRAGLLLQNQDAYLKSAGGVKLDEPAIDLAVAVALASSYKDKPTNPQECFIGEIGLTGEIRRVNRIEQRINEAAKLGFTKVYAPKNSLTGIKVPKEITVIGVTTIGEVLQKVFK</sequence>
<dbReference type="InterPro" id="IPR004504">
    <property type="entry name" value="DNA_repair_RadA"/>
</dbReference>
<dbReference type="InterPro" id="IPR020588">
    <property type="entry name" value="RecA_ATP-bd"/>
</dbReference>
<feature type="domain" description="RecA family profile 1" evidence="14">
    <location>
        <begin position="68"/>
        <end position="216"/>
    </location>
</feature>
<keyword evidence="4" id="KW-0863">Zinc-finger</keyword>
<dbReference type="FunFam" id="3.30.230.10:FF:000031">
    <property type="entry name" value="DNA repair protein RadA"/>
    <property type="match status" value="1"/>
</dbReference>
<keyword evidence="5" id="KW-0378">Hydrolase</keyword>
<keyword evidence="8 11" id="KW-0346">Stress response</keyword>
<keyword evidence="1 11" id="KW-0479">Metal-binding</keyword>
<evidence type="ECO:0000256" key="8">
    <source>
        <dbReference type="ARBA" id="ARBA00023016"/>
    </source>
</evidence>
<dbReference type="InterPro" id="IPR014721">
    <property type="entry name" value="Ribsml_uS5_D2-typ_fold_subgr"/>
</dbReference>